<feature type="domain" description="Peroxisomal membrane protein PEX14-like KPWE" evidence="2">
    <location>
        <begin position="116"/>
        <end position="164"/>
    </location>
</feature>
<evidence type="ECO:0000313" key="4">
    <source>
        <dbReference type="EMBL" id="KIJ26508.1"/>
    </source>
</evidence>
<evidence type="ECO:0000259" key="3">
    <source>
        <dbReference type="Pfam" id="PF25871"/>
    </source>
</evidence>
<dbReference type="Proteomes" id="UP000054279">
    <property type="component" value="Unassembled WGS sequence"/>
</dbReference>
<dbReference type="AlphaFoldDB" id="A0A0C9TBL8"/>
<feature type="region of interest" description="Disordered" evidence="1">
    <location>
        <begin position="137"/>
        <end position="184"/>
    </location>
</feature>
<dbReference type="PANTHER" id="PTHR36855:SF1">
    <property type="entry name" value="PEROXISOME MEMBRANE ANCHOR PROTEIN PEX14P N-TERMINAL DOMAIN-CONTAINING PROTEIN"/>
    <property type="match status" value="1"/>
</dbReference>
<gene>
    <name evidence="4" type="ORF">M422DRAFT_55503</name>
</gene>
<accession>A0A0C9TBL8</accession>
<feature type="region of interest" description="Disordered" evidence="1">
    <location>
        <begin position="83"/>
        <end position="116"/>
    </location>
</feature>
<dbReference type="InterPro" id="IPR040554">
    <property type="entry name" value="KPWE_PEX14_dom"/>
</dbReference>
<keyword evidence="5" id="KW-1185">Reference proteome</keyword>
<evidence type="ECO:0000313" key="5">
    <source>
        <dbReference type="Proteomes" id="UP000054279"/>
    </source>
</evidence>
<feature type="domain" description="PEX14-like helix-turn-helix" evidence="3">
    <location>
        <begin position="15"/>
        <end position="83"/>
    </location>
</feature>
<dbReference type="EMBL" id="KN837367">
    <property type="protein sequence ID" value="KIJ26508.1"/>
    <property type="molecule type" value="Genomic_DNA"/>
</dbReference>
<reference evidence="4 5" key="1">
    <citation type="submission" date="2014-06" db="EMBL/GenBank/DDBJ databases">
        <title>Evolutionary Origins and Diversification of the Mycorrhizal Mutualists.</title>
        <authorList>
            <consortium name="DOE Joint Genome Institute"/>
            <consortium name="Mycorrhizal Genomics Consortium"/>
            <person name="Kohler A."/>
            <person name="Kuo A."/>
            <person name="Nagy L.G."/>
            <person name="Floudas D."/>
            <person name="Copeland A."/>
            <person name="Barry K.W."/>
            <person name="Cichocki N."/>
            <person name="Veneault-Fourrey C."/>
            <person name="LaButti K."/>
            <person name="Lindquist E.A."/>
            <person name="Lipzen A."/>
            <person name="Lundell T."/>
            <person name="Morin E."/>
            <person name="Murat C."/>
            <person name="Riley R."/>
            <person name="Ohm R."/>
            <person name="Sun H."/>
            <person name="Tunlid A."/>
            <person name="Henrissat B."/>
            <person name="Grigoriev I.V."/>
            <person name="Hibbett D.S."/>
            <person name="Martin F."/>
        </authorList>
    </citation>
    <scope>NUCLEOTIDE SEQUENCE [LARGE SCALE GENOMIC DNA]</scope>
    <source>
        <strain evidence="4 5">SS14</strain>
    </source>
</reference>
<proteinExistence type="predicted"/>
<organism evidence="4 5">
    <name type="scientific">Sphaerobolus stellatus (strain SS14)</name>
    <dbReference type="NCBI Taxonomy" id="990650"/>
    <lineage>
        <taxon>Eukaryota</taxon>
        <taxon>Fungi</taxon>
        <taxon>Dikarya</taxon>
        <taxon>Basidiomycota</taxon>
        <taxon>Agaricomycotina</taxon>
        <taxon>Agaricomycetes</taxon>
        <taxon>Phallomycetidae</taxon>
        <taxon>Geastrales</taxon>
        <taxon>Sphaerobolaceae</taxon>
        <taxon>Sphaerobolus</taxon>
    </lineage>
</organism>
<dbReference type="HOGENOM" id="CLU_070882_2_1_1"/>
<name>A0A0C9TBL8_SPHS4</name>
<dbReference type="Pfam" id="PF25871">
    <property type="entry name" value="HTH_76"/>
    <property type="match status" value="1"/>
</dbReference>
<dbReference type="InterPro" id="IPR058841">
    <property type="entry name" value="HTH_76"/>
</dbReference>
<protein>
    <submittedName>
        <fullName evidence="4">Uncharacterized protein</fullName>
    </submittedName>
</protein>
<dbReference type="PANTHER" id="PTHR36855">
    <property type="entry name" value="CHROMOSOME 10, WHOLE GENOME SHOTGUN SEQUENCE"/>
    <property type="match status" value="1"/>
</dbReference>
<evidence type="ECO:0000259" key="2">
    <source>
        <dbReference type="Pfam" id="PF17733"/>
    </source>
</evidence>
<sequence>MSESLSTKSLEPESSFFNEFSSYKFFEDPAFQEGLQSIISSSQASSAEELENVIGRAKAFYFTRATGRTVTWEEYLKWAKRHPSGLELPSTPGDPPGADSTAPADQGNQETQDSERVLSFQEITDLIRTGQTHLIPNNKVIPDALNPAEPSTSTAPAKKKPWERDSDDSPSAASIGMTGPVDLT</sequence>
<dbReference type="OrthoDB" id="9936937at2759"/>
<dbReference type="Pfam" id="PF17733">
    <property type="entry name" value="KPWE_dom"/>
    <property type="match status" value="1"/>
</dbReference>
<evidence type="ECO:0000256" key="1">
    <source>
        <dbReference type="SAM" id="MobiDB-lite"/>
    </source>
</evidence>